<protein>
    <submittedName>
        <fullName evidence="2">Putative metallopeptidase</fullName>
    </submittedName>
</protein>
<evidence type="ECO:0000313" key="2">
    <source>
        <dbReference type="EMBL" id="MBB5252671.1"/>
    </source>
</evidence>
<organism evidence="2 3">
    <name type="scientific">Sulfurisphaera ohwakuensis</name>
    <dbReference type="NCBI Taxonomy" id="69656"/>
    <lineage>
        <taxon>Archaea</taxon>
        <taxon>Thermoproteota</taxon>
        <taxon>Thermoprotei</taxon>
        <taxon>Sulfolobales</taxon>
        <taxon>Sulfolobaceae</taxon>
        <taxon>Sulfurisphaera</taxon>
    </lineage>
</organism>
<reference evidence="2 3" key="1">
    <citation type="submission" date="2020-08" db="EMBL/GenBank/DDBJ databases">
        <title>Genomic Encyclopedia of Type Strains, Phase IV (KMG-IV): sequencing the most valuable type-strain genomes for metagenomic binning, comparative biology and taxonomic classification.</title>
        <authorList>
            <person name="Goeker M."/>
        </authorList>
    </citation>
    <scope>NUCLEOTIDE SEQUENCE [LARGE SCALE GENOMIC DNA]</scope>
    <source>
        <strain evidence="2 3">DSM 12421</strain>
    </source>
</reference>
<evidence type="ECO:0000259" key="1">
    <source>
        <dbReference type="Pfam" id="PF18894"/>
    </source>
</evidence>
<feature type="domain" description="Putative phage metallopeptidase" evidence="1">
    <location>
        <begin position="2"/>
        <end position="112"/>
    </location>
</feature>
<dbReference type="InterPro" id="IPR012372">
    <property type="entry name" value="UCP014405_Zn-bd"/>
</dbReference>
<gene>
    <name evidence="2" type="ORF">HNQ62_000389</name>
</gene>
<name>A0A7J9RPC4_SULOH</name>
<proteinExistence type="predicted"/>
<comment type="caution">
    <text evidence="2">The sequence shown here is derived from an EMBL/GenBank/DDBJ whole genome shotgun (WGS) entry which is preliminary data.</text>
</comment>
<dbReference type="PIRSF" id="PIRSF014405">
    <property type="entry name" value="UCP014405"/>
    <property type="match status" value="1"/>
</dbReference>
<dbReference type="Proteomes" id="UP000582213">
    <property type="component" value="Unassembled WGS sequence"/>
</dbReference>
<evidence type="ECO:0000313" key="3">
    <source>
        <dbReference type="Proteomes" id="UP000582213"/>
    </source>
</evidence>
<dbReference type="Pfam" id="PF18894">
    <property type="entry name" value="PhageMetallopep"/>
    <property type="match status" value="1"/>
</dbReference>
<dbReference type="RefSeq" id="WP_231113771.1">
    <property type="nucleotide sequence ID" value="NZ_CP045484.1"/>
</dbReference>
<dbReference type="AlphaFoldDB" id="A0A7J9RPC4"/>
<dbReference type="GeneID" id="42800920"/>
<sequence>MKFQYADDVKELAKIVNEKFDLKLNLERIAFIRSQGSRSKAIARTLMLPSQWRFILSPSILYIVEVISEKYDNLTCEEKVYVILHELTHIPNSMKGGLRNHNHPHFRKIKKPPYKELKEICKHI</sequence>
<dbReference type="EMBL" id="JACHFY010000001">
    <property type="protein sequence ID" value="MBB5252671.1"/>
    <property type="molecule type" value="Genomic_DNA"/>
</dbReference>
<dbReference type="InterPro" id="IPR043998">
    <property type="entry name" value="Put_Metallopep"/>
</dbReference>
<accession>A0A7J9RPC4</accession>